<dbReference type="NCBIfam" id="NF041638">
    <property type="entry name" value="QRL_CxxC_CxxC"/>
    <property type="match status" value="1"/>
</dbReference>
<evidence type="ECO:0000256" key="1">
    <source>
        <dbReference type="SAM" id="MobiDB-lite"/>
    </source>
</evidence>
<evidence type="ECO:0000313" key="3">
    <source>
        <dbReference type="Proteomes" id="UP001611162"/>
    </source>
</evidence>
<dbReference type="EMBL" id="JBIRRB010000020">
    <property type="protein sequence ID" value="MFI0915296.1"/>
    <property type="molecule type" value="Genomic_DNA"/>
</dbReference>
<reference evidence="2 3" key="1">
    <citation type="submission" date="2024-10" db="EMBL/GenBank/DDBJ databases">
        <title>The Natural Products Discovery Center: Release of the First 8490 Sequenced Strains for Exploring Actinobacteria Biosynthetic Diversity.</title>
        <authorList>
            <person name="Kalkreuter E."/>
            <person name="Kautsar S.A."/>
            <person name="Yang D."/>
            <person name="Bader C.D."/>
            <person name="Teijaro C.N."/>
            <person name="Fluegel L."/>
            <person name="Davis C.M."/>
            <person name="Simpson J.R."/>
            <person name="Lauterbach L."/>
            <person name="Steele A.D."/>
            <person name="Gui C."/>
            <person name="Meng S."/>
            <person name="Li G."/>
            <person name="Viehrig K."/>
            <person name="Ye F."/>
            <person name="Su P."/>
            <person name="Kiefer A.F."/>
            <person name="Nichols A."/>
            <person name="Cepeda A.J."/>
            <person name="Yan W."/>
            <person name="Fan B."/>
            <person name="Jiang Y."/>
            <person name="Adhikari A."/>
            <person name="Zheng C.-J."/>
            <person name="Schuster L."/>
            <person name="Cowan T.M."/>
            <person name="Smanski M.J."/>
            <person name="Chevrette M.G."/>
            <person name="De Carvalho L.P.S."/>
            <person name="Shen B."/>
        </authorList>
    </citation>
    <scope>NUCLEOTIDE SEQUENCE [LARGE SCALE GENOMIC DNA]</scope>
    <source>
        <strain evidence="2 3">NPDC020979</strain>
    </source>
</reference>
<dbReference type="Proteomes" id="UP001611162">
    <property type="component" value="Unassembled WGS sequence"/>
</dbReference>
<evidence type="ECO:0000313" key="2">
    <source>
        <dbReference type="EMBL" id="MFI0915296.1"/>
    </source>
</evidence>
<name>A0ABW7TF79_9ACTN</name>
<accession>A0ABW7TF79</accession>
<dbReference type="RefSeq" id="WP_397614948.1">
    <property type="nucleotide sequence ID" value="NZ_JBIRRB010000020.1"/>
</dbReference>
<gene>
    <name evidence="2" type="ORF">ACH4TF_33420</name>
</gene>
<proteinExistence type="predicted"/>
<comment type="caution">
    <text evidence="2">The sequence shown here is derived from an EMBL/GenBank/DDBJ whole genome shotgun (WGS) entry which is preliminary data.</text>
</comment>
<feature type="region of interest" description="Disordered" evidence="1">
    <location>
        <begin position="1"/>
        <end position="24"/>
    </location>
</feature>
<organism evidence="2 3">
    <name type="scientific">Streptomyces abikoensis</name>
    <dbReference type="NCBI Taxonomy" id="97398"/>
    <lineage>
        <taxon>Bacteria</taxon>
        <taxon>Bacillati</taxon>
        <taxon>Actinomycetota</taxon>
        <taxon>Actinomycetes</taxon>
        <taxon>Kitasatosporales</taxon>
        <taxon>Streptomycetaceae</taxon>
        <taxon>Streptomyces</taxon>
    </lineage>
</organism>
<sequence>MRARDFDPTGQHHGGMPTYPWRQAPPGLATKRQLAARGLRPGGQPVVAQILCRRGKRVGYLYLIDLALPKRTPSLAQEEALDKAMSARQTCPECGTRYPHCLPLKTLGTCLPCHDGTPSTALAA</sequence>
<dbReference type="InterPro" id="IPR048142">
    <property type="entry name" value="QRL_CxxC_CxxC"/>
</dbReference>
<keyword evidence="3" id="KW-1185">Reference proteome</keyword>
<protein>
    <submittedName>
        <fullName evidence="2">RRQRL motif-containing zinc-binding protein</fullName>
    </submittedName>
</protein>